<evidence type="ECO:0000259" key="4">
    <source>
        <dbReference type="Pfam" id="PF01965"/>
    </source>
</evidence>
<dbReference type="Pfam" id="PF01965">
    <property type="entry name" value="DJ-1_PfpI"/>
    <property type="match status" value="1"/>
</dbReference>
<evidence type="ECO:0000256" key="3">
    <source>
        <dbReference type="ARBA" id="ARBA00038493"/>
    </source>
</evidence>
<dbReference type="GO" id="GO:0019172">
    <property type="term" value="F:glyoxalase III activity"/>
    <property type="evidence" value="ECO:0007669"/>
    <property type="project" value="TreeGrafter"/>
</dbReference>
<organism evidence="5">
    <name type="scientific">Rhodococcus hoagii (strain 103S)</name>
    <name type="common">Rhodococcus equi</name>
    <dbReference type="NCBI Taxonomy" id="685727"/>
    <lineage>
        <taxon>Bacteria</taxon>
        <taxon>Bacillati</taxon>
        <taxon>Actinomycetota</taxon>
        <taxon>Actinomycetes</taxon>
        <taxon>Mycobacteriales</taxon>
        <taxon>Nocardiaceae</taxon>
        <taxon>Prescottella</taxon>
    </lineage>
</organism>
<evidence type="ECO:0000256" key="1">
    <source>
        <dbReference type="ARBA" id="ARBA00023016"/>
    </source>
</evidence>
<gene>
    <name evidence="5" type="ordered locus">REQ_45160</name>
</gene>
<evidence type="ECO:0000313" key="6">
    <source>
        <dbReference type="Proteomes" id="UP000006892"/>
    </source>
</evidence>
<sequence>MSGKRVLIVVTSVGEYESVGYRTGLWLGELTHFWDYLHEAGGTATIASIAGGPVPLDPESLTQDVLEELGTGKRYADRAFMDLLDTTVSIADVAADDYDAIYLTGGHGVMFDFPDDPHLSRLLREFHETGKVVSAVCHGPAGLLGATLANGEYLIAGRNVTGFSWPEEEFAHRADAVPFSLQARLEERGAVYSFAAEPFAPHVVEDGRLVTGQNPASARPVAEAVVKQLG</sequence>
<dbReference type="GO" id="GO:0019243">
    <property type="term" value="P:methylglyoxal catabolic process to D-lactate via S-lactoyl-glutathione"/>
    <property type="evidence" value="ECO:0007669"/>
    <property type="project" value="TreeGrafter"/>
</dbReference>
<dbReference type="KEGG" id="req:REQ_45160"/>
<reference evidence="5" key="1">
    <citation type="journal article" date="2010" name="PLoS Genet.">
        <title>The genome of a pathogenic rhodococcus: cooptive virulence underpinned by key gene acquisitions.</title>
        <authorList>
            <person name="Letek M."/>
            <person name="Gonzalez P."/>
            <person name="Macarthur I."/>
            <person name="Rodriguez H."/>
            <person name="Freeman T.C."/>
            <person name="Valero-Rello A."/>
            <person name="Blanco M."/>
            <person name="Buckley T."/>
            <person name="Cherevach I."/>
            <person name="Fahey R."/>
            <person name="Hapeshi A."/>
            <person name="Holdstock J."/>
            <person name="Leadon D."/>
            <person name="Navas J."/>
            <person name="Ocampo A."/>
            <person name="Quail M.A."/>
            <person name="Sanders M."/>
            <person name="Scortti M.M."/>
            <person name="Prescott J.F."/>
            <person name="Fogarty U."/>
            <person name="Meijer W.G."/>
            <person name="Parkhill J."/>
            <person name="Bentley S.D."/>
            <person name="Vazquez-Boland J.A."/>
        </authorList>
    </citation>
    <scope>NUCLEOTIDE SEQUENCE [LARGE SCALE GENOMIC DNA]</scope>
    <source>
        <strain evidence="5 6">103S</strain>
    </source>
</reference>
<keyword evidence="2" id="KW-0456">Lyase</keyword>
<comment type="similarity">
    <text evidence="3">Belongs to the peptidase C56 family. HSP31-like subfamily.</text>
</comment>
<dbReference type="PANTHER" id="PTHR48094:SF11">
    <property type="entry name" value="GLUTATHIONE-INDEPENDENT GLYOXALASE HSP31-RELATED"/>
    <property type="match status" value="1"/>
</dbReference>
<dbReference type="Gene3D" id="3.40.50.880">
    <property type="match status" value="1"/>
</dbReference>
<dbReference type="RefSeq" id="WP_013417538.1">
    <property type="nucleotide sequence ID" value="NC_014659.1"/>
</dbReference>
<keyword evidence="1" id="KW-0346">Stress response</keyword>
<evidence type="ECO:0000313" key="5">
    <source>
        <dbReference type="EMBL" id="CBH50475.1"/>
    </source>
</evidence>
<protein>
    <recommendedName>
        <fullName evidence="4">DJ-1/PfpI domain-containing protein</fullName>
    </recommendedName>
</protein>
<dbReference type="InterPro" id="IPR002818">
    <property type="entry name" value="DJ-1/PfpI"/>
</dbReference>
<dbReference type="EMBL" id="FN563149">
    <property type="protein sequence ID" value="CBH50475.1"/>
    <property type="molecule type" value="Genomic_DNA"/>
</dbReference>
<dbReference type="InterPro" id="IPR029062">
    <property type="entry name" value="Class_I_gatase-like"/>
</dbReference>
<dbReference type="InterPro" id="IPR050325">
    <property type="entry name" value="Prot/Nucl_acid_deglycase"/>
</dbReference>
<dbReference type="GO" id="GO:0005737">
    <property type="term" value="C:cytoplasm"/>
    <property type="evidence" value="ECO:0007669"/>
    <property type="project" value="TreeGrafter"/>
</dbReference>
<accession>A0A3S5YCY3</accession>
<feature type="domain" description="DJ-1/PfpI" evidence="4">
    <location>
        <begin position="30"/>
        <end position="228"/>
    </location>
</feature>
<proteinExistence type="inferred from homology"/>
<name>A0A3S5YCY3_RHOH1</name>
<dbReference type="AlphaFoldDB" id="A0A3S5YCY3"/>
<dbReference type="SUPFAM" id="SSF52317">
    <property type="entry name" value="Class I glutamine amidotransferase-like"/>
    <property type="match status" value="1"/>
</dbReference>
<evidence type="ECO:0000256" key="2">
    <source>
        <dbReference type="ARBA" id="ARBA00023239"/>
    </source>
</evidence>
<dbReference type="CDD" id="cd03141">
    <property type="entry name" value="GATase1_Hsp31_like"/>
    <property type="match status" value="1"/>
</dbReference>
<dbReference type="PANTHER" id="PTHR48094">
    <property type="entry name" value="PROTEIN/NUCLEIC ACID DEGLYCASE DJ-1-RELATED"/>
    <property type="match status" value="1"/>
</dbReference>
<dbReference type="Proteomes" id="UP001154400">
    <property type="component" value="Chromosome"/>
</dbReference>